<organism evidence="5 6">
    <name type="scientific">Blastomonas natatoria</name>
    <dbReference type="NCBI Taxonomy" id="34015"/>
    <lineage>
        <taxon>Bacteria</taxon>
        <taxon>Pseudomonadati</taxon>
        <taxon>Pseudomonadota</taxon>
        <taxon>Alphaproteobacteria</taxon>
        <taxon>Sphingomonadales</taxon>
        <taxon>Sphingomonadaceae</taxon>
        <taxon>Blastomonas</taxon>
    </lineage>
</organism>
<dbReference type="GO" id="GO:0003677">
    <property type="term" value="F:DNA binding"/>
    <property type="evidence" value="ECO:0007669"/>
    <property type="project" value="UniProtKB-KW"/>
</dbReference>
<dbReference type="InterPro" id="IPR036390">
    <property type="entry name" value="WH_DNA-bd_sf"/>
</dbReference>
<evidence type="ECO:0000313" key="6">
    <source>
        <dbReference type="Proteomes" id="UP000248014"/>
    </source>
</evidence>
<accession>A0A2V3VCC1</accession>
<keyword evidence="1" id="KW-0805">Transcription regulation</keyword>
<evidence type="ECO:0000256" key="3">
    <source>
        <dbReference type="ARBA" id="ARBA00023163"/>
    </source>
</evidence>
<dbReference type="PANTHER" id="PTHR33204">
    <property type="entry name" value="TRANSCRIPTIONAL REGULATOR, MARR FAMILY"/>
    <property type="match status" value="1"/>
</dbReference>
<protein>
    <submittedName>
        <fullName evidence="5">HxlR family transcriptional regulator</fullName>
    </submittedName>
</protein>
<evidence type="ECO:0000256" key="1">
    <source>
        <dbReference type="ARBA" id="ARBA00023015"/>
    </source>
</evidence>
<proteinExistence type="predicted"/>
<gene>
    <name evidence="5" type="ORF">C7451_101284</name>
</gene>
<dbReference type="InterPro" id="IPR036388">
    <property type="entry name" value="WH-like_DNA-bd_sf"/>
</dbReference>
<dbReference type="Gene3D" id="1.10.10.10">
    <property type="entry name" value="Winged helix-like DNA-binding domain superfamily/Winged helix DNA-binding domain"/>
    <property type="match status" value="2"/>
</dbReference>
<evidence type="ECO:0000259" key="4">
    <source>
        <dbReference type="PROSITE" id="PS51118"/>
    </source>
</evidence>
<dbReference type="Proteomes" id="UP000248014">
    <property type="component" value="Unassembled WGS sequence"/>
</dbReference>
<evidence type="ECO:0000313" key="5">
    <source>
        <dbReference type="EMBL" id="PXW79220.1"/>
    </source>
</evidence>
<feature type="domain" description="HTH hxlR-type" evidence="4">
    <location>
        <begin position="176"/>
        <end position="274"/>
    </location>
</feature>
<dbReference type="Pfam" id="PF01638">
    <property type="entry name" value="HxlR"/>
    <property type="match status" value="2"/>
</dbReference>
<dbReference type="PANTHER" id="PTHR33204:SF36">
    <property type="entry name" value="TRANSCRIPTIONAL REGULATORY PROTEIN"/>
    <property type="match status" value="1"/>
</dbReference>
<reference evidence="5 6" key="1">
    <citation type="submission" date="2018-05" db="EMBL/GenBank/DDBJ databases">
        <title>Genomic Encyclopedia of Type Strains, Phase IV (KMG-IV): sequencing the most valuable type-strain genomes for metagenomic binning, comparative biology and taxonomic classification.</title>
        <authorList>
            <person name="Goeker M."/>
        </authorList>
    </citation>
    <scope>NUCLEOTIDE SEQUENCE [LARGE SCALE GENOMIC DNA]</scope>
    <source>
        <strain evidence="5 6">DSM 3183</strain>
    </source>
</reference>
<feature type="domain" description="HTH hxlR-type" evidence="4">
    <location>
        <begin position="17"/>
        <end position="114"/>
    </location>
</feature>
<evidence type="ECO:0000256" key="2">
    <source>
        <dbReference type="ARBA" id="ARBA00023125"/>
    </source>
</evidence>
<keyword evidence="2" id="KW-0238">DNA-binding</keyword>
<sequence length="326" mass="37342">MLIEVSVTVEPQLIRTCSIWRALEVVGDAPTVLVIEAIWLGTRRFDALRKRTGLLKALLSDRLKRLIANGMIEKCPSSDGGNRHEYVLTQKGRDLYWTSLMLLRWEQRWGAGRTKLRVELTHKSCGQVFEPEPACKACNQTIDATQVEWEPGPGVGLMEPVYSRRRQQRETTQDATTLFDEAARIIGDRWASLIMRSIFTNINRFDDIRRDTAIATNILAERLAWLTSIGVIRQEQYVDSPPRYEYRLRRKGVDYYPALLMLMMWGDKYFCSPAGPPVLLTHRDCGQRLEPQVVCSHCREPLEAHEVDFRLIEVAGAEDEKHAVSA</sequence>
<dbReference type="InterPro" id="IPR002577">
    <property type="entry name" value="HTH_HxlR"/>
</dbReference>
<dbReference type="SUPFAM" id="SSF46785">
    <property type="entry name" value="Winged helix' DNA-binding domain"/>
    <property type="match status" value="2"/>
</dbReference>
<comment type="caution">
    <text evidence="5">The sequence shown here is derived from an EMBL/GenBank/DDBJ whole genome shotgun (WGS) entry which is preliminary data.</text>
</comment>
<keyword evidence="3" id="KW-0804">Transcription</keyword>
<dbReference type="EMBL" id="QJJM01000001">
    <property type="protein sequence ID" value="PXW79220.1"/>
    <property type="molecule type" value="Genomic_DNA"/>
</dbReference>
<dbReference type="AlphaFoldDB" id="A0A2V3VCC1"/>
<dbReference type="PROSITE" id="PS51118">
    <property type="entry name" value="HTH_HXLR"/>
    <property type="match status" value="2"/>
</dbReference>
<name>A0A2V3VCC1_9SPHN</name>
<keyword evidence="6" id="KW-1185">Reference proteome</keyword>